<evidence type="ECO:0000313" key="2">
    <source>
        <dbReference type="RefSeq" id="XP_005161978.2"/>
    </source>
</evidence>
<gene>
    <name evidence="2 3" type="primary">vgll4a</name>
</gene>
<dbReference type="KEGG" id="dre:101886496"/>
<dbReference type="GO" id="GO:0045892">
    <property type="term" value="P:negative regulation of DNA-templated transcription"/>
    <property type="evidence" value="ECO:0000318"/>
    <property type="project" value="GO_Central"/>
</dbReference>
<dbReference type="GeneTree" id="ENSGT00390000003282"/>
<dbReference type="GO" id="GO:0090504">
    <property type="term" value="P:epiboly"/>
    <property type="evidence" value="ECO:0000315"/>
    <property type="project" value="ZFIN"/>
</dbReference>
<protein>
    <submittedName>
        <fullName evidence="2">Transcription cofactor vestigial-like protein 4 isoform X1</fullName>
    </submittedName>
</protein>
<dbReference type="GO" id="GO:0044837">
    <property type="term" value="P:actomyosin contractile ring organization"/>
    <property type="evidence" value="ECO:0000315"/>
    <property type="project" value="ZFIN"/>
</dbReference>
<evidence type="ECO:0000313" key="1">
    <source>
        <dbReference type="Proteomes" id="UP000000437"/>
    </source>
</evidence>
<dbReference type="Pfam" id="PF15245">
    <property type="entry name" value="VGLL4"/>
    <property type="match status" value="1"/>
</dbReference>
<dbReference type="Bgee" id="ENSDARG00000094332">
    <property type="expression patterns" value="Expressed in caudal fin and 32 other cell types or tissues"/>
</dbReference>
<organism evidence="1 2">
    <name type="scientific">Danio rerio</name>
    <name type="common">Zebrafish</name>
    <name type="synonym">Brachydanio rerio</name>
    <dbReference type="NCBI Taxonomy" id="7955"/>
    <lineage>
        <taxon>Eukaryota</taxon>
        <taxon>Metazoa</taxon>
        <taxon>Chordata</taxon>
        <taxon>Craniata</taxon>
        <taxon>Vertebrata</taxon>
        <taxon>Euteleostomi</taxon>
        <taxon>Actinopterygii</taxon>
        <taxon>Neopterygii</taxon>
        <taxon>Teleostei</taxon>
        <taxon>Ostariophysi</taxon>
        <taxon>Cypriniformes</taxon>
        <taxon>Danionidae</taxon>
        <taxon>Danioninae</taxon>
        <taxon>Danio</taxon>
    </lineage>
</organism>
<dbReference type="GO" id="GO:0001223">
    <property type="term" value="F:transcription coactivator binding"/>
    <property type="evidence" value="ECO:0000318"/>
    <property type="project" value="GO_Central"/>
</dbReference>
<dbReference type="PANTHER" id="PTHR17604:SF6">
    <property type="entry name" value="TRANSCRIPTION COFACTOR VESTIGIAL-LIKE PROTEIN 4"/>
    <property type="match status" value="1"/>
</dbReference>
<dbReference type="eggNOG" id="ENOG502SDI1">
    <property type="taxonomic scope" value="Eukaryota"/>
</dbReference>
<dbReference type="Proteomes" id="UP000000437">
    <property type="component" value="Chromosome 23"/>
</dbReference>
<dbReference type="InterPro" id="IPR028184">
    <property type="entry name" value="VGLL4"/>
</dbReference>
<dbReference type="ZFIN" id="ZDB-GENE-100922-230">
    <property type="gene designation" value="vgll4a"/>
</dbReference>
<keyword evidence="1" id="KW-1185">Reference proteome</keyword>
<dbReference type="OrthoDB" id="10040691at2759"/>
<dbReference type="SMART" id="SM00711">
    <property type="entry name" value="TDU"/>
    <property type="match status" value="2"/>
</dbReference>
<reference evidence="2" key="1">
    <citation type="submission" date="2025-08" db="UniProtKB">
        <authorList>
            <consortium name="RefSeq"/>
        </authorList>
    </citation>
    <scope>IDENTIFICATION</scope>
    <source>
        <strain evidence="2">Tuebingen</strain>
        <tissue evidence="2">Fibroblasts and whole tissue</tissue>
    </source>
</reference>
<sequence>MDILINEIINKMNNNISGLQCNLYGEDGSEASRVPVLDSECPPVSPTKRKHHENKDSDKGQMNKMRCLFASHLTNPNESTANQESWNVSSHGHSGLSGLHSHHVFAPFPIFAFDRPFEMNQQSLHPTSSMLPTPGTTTKQQQNRPSVITCAPASNRPCSLSSCHMSPDSCTSGSANKTNANNVCDPVIEEHFHRSLGDIYKEALPISNSVSTTGSVDDHFTKALGDAWLQIKAKGNSGTAPNHVVSKTAASTSLDSEASIYHHTVVSISDIFWENWTLCTSDQKRKGSSRLLPVQKTQKPGPIMV</sequence>
<dbReference type="PaxDb" id="7955-ENSDARP00000112922"/>
<dbReference type="RefSeq" id="XP_005161978.2">
    <property type="nucleotide sequence ID" value="XM_005161921.6"/>
</dbReference>
<evidence type="ECO:0000313" key="3">
    <source>
        <dbReference type="ZFIN" id="ZDB-GENE-100922-230"/>
    </source>
</evidence>
<name>A0AA52Z6R1_DANRE</name>
<dbReference type="AGR" id="ZFIN:ZDB-GENE-100922-230"/>
<dbReference type="CTD" id="101886496"/>
<proteinExistence type="predicted"/>
<dbReference type="PANTHER" id="PTHR17604">
    <property type="entry name" value="TRANSCRIPTION COFACTOR VESTIGIAL-LIKE PROTEIN 4"/>
    <property type="match status" value="1"/>
</dbReference>
<accession>A0AA52Z6R1</accession>
<dbReference type="InterPro" id="IPR006627">
    <property type="entry name" value="TDU_repeat"/>
</dbReference>